<name>A0A410JXX8_9BACT</name>
<dbReference type="PANTHER" id="PTHR11956">
    <property type="entry name" value="ARGINYL-TRNA SYNTHETASE"/>
    <property type="match status" value="1"/>
</dbReference>
<dbReference type="KEGG" id="gtl:EP073_05695"/>
<dbReference type="InterPro" id="IPR001278">
    <property type="entry name" value="Arg-tRNA-ligase"/>
</dbReference>
<feature type="domain" description="DALR anticodon binding" evidence="13">
    <location>
        <begin position="430"/>
        <end position="549"/>
    </location>
</feature>
<evidence type="ECO:0000256" key="4">
    <source>
        <dbReference type="ARBA" id="ARBA00022490"/>
    </source>
</evidence>
<evidence type="ECO:0000256" key="1">
    <source>
        <dbReference type="ARBA" id="ARBA00004496"/>
    </source>
</evidence>
<keyword evidence="8 11" id="KW-0648">Protein biosynthesis</keyword>
<keyword evidence="7 11" id="KW-0067">ATP-binding</keyword>
<dbReference type="PANTHER" id="PTHR11956:SF5">
    <property type="entry name" value="ARGININE--TRNA LIGASE, CYTOPLASMIC"/>
    <property type="match status" value="1"/>
</dbReference>
<dbReference type="EC" id="6.1.1.19" evidence="11"/>
<feature type="short sequence motif" description="'HIGH' region" evidence="11">
    <location>
        <begin position="125"/>
        <end position="135"/>
    </location>
</feature>
<evidence type="ECO:0000256" key="7">
    <source>
        <dbReference type="ARBA" id="ARBA00022840"/>
    </source>
</evidence>
<feature type="domain" description="Arginyl tRNA synthetase N-terminal" evidence="14">
    <location>
        <begin position="3"/>
        <end position="89"/>
    </location>
</feature>
<keyword evidence="6 11" id="KW-0547">Nucleotide-binding</keyword>
<keyword evidence="16" id="KW-1185">Reference proteome</keyword>
<dbReference type="FunFam" id="1.10.730.10:FF:000008">
    <property type="entry name" value="Arginine--tRNA ligase"/>
    <property type="match status" value="1"/>
</dbReference>
<protein>
    <recommendedName>
        <fullName evidence="11">Arginine--tRNA ligase</fullName>
        <ecNumber evidence="11">6.1.1.19</ecNumber>
    </recommendedName>
    <alternativeName>
        <fullName evidence="11">Arginyl-tRNA synthetase</fullName>
        <shortName evidence="11">ArgRS</shortName>
    </alternativeName>
</protein>
<dbReference type="SMART" id="SM01016">
    <property type="entry name" value="Arg_tRNA_synt_N"/>
    <property type="match status" value="1"/>
</dbReference>
<dbReference type="InterPro" id="IPR005148">
    <property type="entry name" value="Arg-tRNA-synth_N"/>
</dbReference>
<dbReference type="SUPFAM" id="SSF47323">
    <property type="entry name" value="Anticodon-binding domain of a subclass of class I aminoacyl-tRNA synthetases"/>
    <property type="match status" value="1"/>
</dbReference>
<evidence type="ECO:0000256" key="12">
    <source>
        <dbReference type="RuleBase" id="RU363038"/>
    </source>
</evidence>
<evidence type="ECO:0000313" key="16">
    <source>
        <dbReference type="Proteomes" id="UP000287502"/>
    </source>
</evidence>
<keyword evidence="9 11" id="KW-0030">Aminoacyl-tRNA synthetase</keyword>
<evidence type="ECO:0000256" key="8">
    <source>
        <dbReference type="ARBA" id="ARBA00022917"/>
    </source>
</evidence>
<reference evidence="15 16" key="1">
    <citation type="submission" date="2019-01" db="EMBL/GenBank/DDBJ databases">
        <title>Geovibrio thiophilus DSM 11263, complete genome.</title>
        <authorList>
            <person name="Spring S."/>
            <person name="Bunk B."/>
            <person name="Sproer C."/>
        </authorList>
    </citation>
    <scope>NUCLEOTIDE SEQUENCE [LARGE SCALE GENOMIC DNA]</scope>
    <source>
        <strain evidence="15 16">DSM 11263</strain>
    </source>
</reference>
<evidence type="ECO:0000259" key="13">
    <source>
        <dbReference type="SMART" id="SM00836"/>
    </source>
</evidence>
<dbReference type="HAMAP" id="MF_00123">
    <property type="entry name" value="Arg_tRNA_synth"/>
    <property type="match status" value="1"/>
</dbReference>
<dbReference type="InterPro" id="IPR008909">
    <property type="entry name" value="DALR_anticod-bd"/>
</dbReference>
<dbReference type="CDD" id="cd00671">
    <property type="entry name" value="ArgRS_core"/>
    <property type="match status" value="1"/>
</dbReference>
<proteinExistence type="inferred from homology"/>
<dbReference type="RefSeq" id="WP_128466201.1">
    <property type="nucleotide sequence ID" value="NZ_CP035108.1"/>
</dbReference>
<dbReference type="InterPro" id="IPR035684">
    <property type="entry name" value="ArgRS_core"/>
</dbReference>
<dbReference type="PROSITE" id="PS00178">
    <property type="entry name" value="AA_TRNA_LIGASE_I"/>
    <property type="match status" value="1"/>
</dbReference>
<evidence type="ECO:0000256" key="3">
    <source>
        <dbReference type="ARBA" id="ARBA00011245"/>
    </source>
</evidence>
<dbReference type="GO" id="GO:0005524">
    <property type="term" value="F:ATP binding"/>
    <property type="evidence" value="ECO:0007669"/>
    <property type="project" value="UniProtKB-UniRule"/>
</dbReference>
<dbReference type="Gene3D" id="1.10.730.10">
    <property type="entry name" value="Isoleucyl-tRNA Synthetase, Domain 1"/>
    <property type="match status" value="1"/>
</dbReference>
<dbReference type="Gene3D" id="3.30.1360.70">
    <property type="entry name" value="Arginyl tRNA synthetase N-terminal domain"/>
    <property type="match status" value="1"/>
</dbReference>
<keyword evidence="4 11" id="KW-0963">Cytoplasm</keyword>
<evidence type="ECO:0000256" key="10">
    <source>
        <dbReference type="ARBA" id="ARBA00049339"/>
    </source>
</evidence>
<dbReference type="Pfam" id="PF03485">
    <property type="entry name" value="Arg_tRNA_synt_N"/>
    <property type="match status" value="1"/>
</dbReference>
<comment type="subcellular location">
    <subcellularLocation>
        <location evidence="1 11">Cytoplasm</location>
    </subcellularLocation>
</comment>
<evidence type="ECO:0000313" key="15">
    <source>
        <dbReference type="EMBL" id="QAR32915.1"/>
    </source>
</evidence>
<dbReference type="GO" id="GO:0006420">
    <property type="term" value="P:arginyl-tRNA aminoacylation"/>
    <property type="evidence" value="ECO:0007669"/>
    <property type="project" value="UniProtKB-UniRule"/>
</dbReference>
<dbReference type="Proteomes" id="UP000287502">
    <property type="component" value="Chromosome"/>
</dbReference>
<evidence type="ECO:0000256" key="5">
    <source>
        <dbReference type="ARBA" id="ARBA00022598"/>
    </source>
</evidence>
<evidence type="ECO:0000256" key="11">
    <source>
        <dbReference type="HAMAP-Rule" id="MF_00123"/>
    </source>
</evidence>
<dbReference type="InterPro" id="IPR009080">
    <property type="entry name" value="tRNAsynth_Ia_anticodon-bd"/>
</dbReference>
<sequence>MKAVIKTLIDKAVEEILKEGGLEAELPEYTVEVPNNKDHGDFAANTALKLSKSLRKNPFDIAADIAGRMKHPLIEKCEPVRPGFINFSISKTFYTDLLRDCISSDVPFMSDMGGGRKVMVEFVSANPTGPLHIGHGRNAAYGDSLARILKAAGFEVMTEYYVNDAGKQMSNLGKSIYVRYLQVCGKDAEFPEDGYKGDYITDIAKELHKIHGDKLLSMDEKEALNLAFEYGLEDIRSGIEADLEEFRVTFQRWFSEKSLYESGEVEECLAELRTLGHVYDSEGAVWFASTKFGDDKDRVVKRQNGEYTYFASDIAYHRNKFRRGVRTSIDVWGADHHGYVKRLASAVYSLGIEDFDFNVSLIQMVNLIKDGERASMSTRAGEFITLKWLIDEIGVDAARFFYLMRDFEAQFDFDIDLAKKRTSDNPVYYVQYAHARVYGLYSKAAEQGLKWEKGAELHLLELDEEKEIIRKLYELRGIVETSAFHRQPHRVIYYLQELASMFHSYYYNNVIINPESPELSGARLSLCAGVAAAVRFGLDLLGVSAPERM</sequence>
<comment type="similarity">
    <text evidence="2 11 12">Belongs to the class-I aminoacyl-tRNA synthetase family.</text>
</comment>
<gene>
    <name evidence="11" type="primary">argS</name>
    <name evidence="15" type="ORF">EP073_05695</name>
</gene>
<dbReference type="InterPro" id="IPR001412">
    <property type="entry name" value="aa-tRNA-synth_I_CS"/>
</dbReference>
<dbReference type="SUPFAM" id="SSF52374">
    <property type="entry name" value="Nucleotidylyl transferase"/>
    <property type="match status" value="1"/>
</dbReference>
<evidence type="ECO:0000256" key="2">
    <source>
        <dbReference type="ARBA" id="ARBA00005594"/>
    </source>
</evidence>
<dbReference type="AlphaFoldDB" id="A0A410JXX8"/>
<evidence type="ECO:0000259" key="14">
    <source>
        <dbReference type="SMART" id="SM01016"/>
    </source>
</evidence>
<dbReference type="OrthoDB" id="9805987at2"/>
<comment type="catalytic activity">
    <reaction evidence="10 11">
        <text>tRNA(Arg) + L-arginine + ATP = L-arginyl-tRNA(Arg) + AMP + diphosphate</text>
        <dbReference type="Rhea" id="RHEA:20301"/>
        <dbReference type="Rhea" id="RHEA-COMP:9658"/>
        <dbReference type="Rhea" id="RHEA-COMP:9673"/>
        <dbReference type="ChEBI" id="CHEBI:30616"/>
        <dbReference type="ChEBI" id="CHEBI:32682"/>
        <dbReference type="ChEBI" id="CHEBI:33019"/>
        <dbReference type="ChEBI" id="CHEBI:78442"/>
        <dbReference type="ChEBI" id="CHEBI:78513"/>
        <dbReference type="ChEBI" id="CHEBI:456215"/>
        <dbReference type="EC" id="6.1.1.19"/>
    </reaction>
</comment>
<dbReference type="SMART" id="SM00836">
    <property type="entry name" value="DALR_1"/>
    <property type="match status" value="1"/>
</dbReference>
<evidence type="ECO:0000256" key="6">
    <source>
        <dbReference type="ARBA" id="ARBA00022741"/>
    </source>
</evidence>
<dbReference type="SUPFAM" id="SSF55190">
    <property type="entry name" value="Arginyl-tRNA synthetase (ArgRS), N-terminal 'additional' domain"/>
    <property type="match status" value="1"/>
</dbReference>
<keyword evidence="5 11" id="KW-0436">Ligase</keyword>
<dbReference type="EMBL" id="CP035108">
    <property type="protein sequence ID" value="QAR32915.1"/>
    <property type="molecule type" value="Genomic_DNA"/>
</dbReference>
<dbReference type="GO" id="GO:0004814">
    <property type="term" value="F:arginine-tRNA ligase activity"/>
    <property type="evidence" value="ECO:0007669"/>
    <property type="project" value="UniProtKB-UniRule"/>
</dbReference>
<dbReference type="Pfam" id="PF05746">
    <property type="entry name" value="DALR_1"/>
    <property type="match status" value="1"/>
</dbReference>
<dbReference type="FunFam" id="3.40.50.620:FF:000062">
    <property type="entry name" value="Arginine--tRNA ligase"/>
    <property type="match status" value="1"/>
</dbReference>
<dbReference type="InterPro" id="IPR036695">
    <property type="entry name" value="Arg-tRNA-synth_N_sf"/>
</dbReference>
<accession>A0A410JXX8</accession>
<dbReference type="InterPro" id="IPR014729">
    <property type="entry name" value="Rossmann-like_a/b/a_fold"/>
</dbReference>
<dbReference type="Gene3D" id="3.40.50.620">
    <property type="entry name" value="HUPs"/>
    <property type="match status" value="1"/>
</dbReference>
<comment type="subunit">
    <text evidence="3 11">Monomer.</text>
</comment>
<organism evidence="15 16">
    <name type="scientific">Geovibrio thiophilus</name>
    <dbReference type="NCBI Taxonomy" id="139438"/>
    <lineage>
        <taxon>Bacteria</taxon>
        <taxon>Pseudomonadati</taxon>
        <taxon>Deferribacterota</taxon>
        <taxon>Deferribacteres</taxon>
        <taxon>Deferribacterales</taxon>
        <taxon>Geovibrionaceae</taxon>
        <taxon>Geovibrio</taxon>
    </lineage>
</organism>
<evidence type="ECO:0000256" key="9">
    <source>
        <dbReference type="ARBA" id="ARBA00023146"/>
    </source>
</evidence>
<dbReference type="Pfam" id="PF00750">
    <property type="entry name" value="tRNA-synt_1d"/>
    <property type="match status" value="1"/>
</dbReference>
<dbReference type="NCBIfam" id="TIGR00456">
    <property type="entry name" value="argS"/>
    <property type="match status" value="1"/>
</dbReference>
<dbReference type="PRINTS" id="PR01038">
    <property type="entry name" value="TRNASYNTHARG"/>
</dbReference>
<dbReference type="GO" id="GO:0005737">
    <property type="term" value="C:cytoplasm"/>
    <property type="evidence" value="ECO:0007669"/>
    <property type="project" value="UniProtKB-SubCell"/>
</dbReference>